<dbReference type="Gene3D" id="2.40.30.170">
    <property type="match status" value="1"/>
</dbReference>
<dbReference type="GO" id="GO:0015562">
    <property type="term" value="F:efflux transmembrane transporter activity"/>
    <property type="evidence" value="ECO:0007669"/>
    <property type="project" value="TreeGrafter"/>
</dbReference>
<dbReference type="PANTHER" id="PTHR30469:SF15">
    <property type="entry name" value="HLYD FAMILY OF SECRETION PROTEINS"/>
    <property type="match status" value="1"/>
</dbReference>
<dbReference type="HOGENOM" id="CLU_018816_1_3_4"/>
<keyword evidence="5" id="KW-1185">Reference proteome</keyword>
<protein>
    <recommendedName>
        <fullName evidence="3">YknX-like C-terminal permuted SH3-like domain-containing protein</fullName>
    </recommendedName>
</protein>
<dbReference type="GO" id="GO:1990281">
    <property type="term" value="C:efflux pump complex"/>
    <property type="evidence" value="ECO:0007669"/>
    <property type="project" value="TreeGrafter"/>
</dbReference>
<feature type="domain" description="YknX-like C-terminal permuted SH3-like" evidence="3">
    <location>
        <begin position="270"/>
        <end position="335"/>
    </location>
</feature>
<dbReference type="NCBIfam" id="TIGR01730">
    <property type="entry name" value="RND_mfp"/>
    <property type="match status" value="1"/>
</dbReference>
<dbReference type="KEGG" id="rbu:PG1C_01940"/>
<dbReference type="STRING" id="1565605.PG1C_01940"/>
<dbReference type="Gene3D" id="1.10.287.470">
    <property type="entry name" value="Helix hairpin bin"/>
    <property type="match status" value="1"/>
</dbReference>
<evidence type="ECO:0000256" key="1">
    <source>
        <dbReference type="ARBA" id="ARBA00009477"/>
    </source>
</evidence>
<feature type="signal peptide" evidence="2">
    <location>
        <begin position="1"/>
        <end position="20"/>
    </location>
</feature>
<evidence type="ECO:0000256" key="2">
    <source>
        <dbReference type="SAM" id="SignalP"/>
    </source>
</evidence>
<name>A0A0C5JJR3_9PROT</name>
<dbReference type="Proteomes" id="UP000061603">
    <property type="component" value="Chromosome"/>
</dbReference>
<dbReference type="RefSeq" id="WP_202635773.1">
    <property type="nucleotide sequence ID" value="NZ_CP010554.1"/>
</dbReference>
<gene>
    <name evidence="4" type="ORF">PG1C_01940</name>
</gene>
<dbReference type="Gene3D" id="2.40.420.20">
    <property type="match status" value="1"/>
</dbReference>
<dbReference type="PANTHER" id="PTHR30469">
    <property type="entry name" value="MULTIDRUG RESISTANCE PROTEIN MDTA"/>
    <property type="match status" value="1"/>
</dbReference>
<dbReference type="SUPFAM" id="SSF111369">
    <property type="entry name" value="HlyD-like secretion proteins"/>
    <property type="match status" value="1"/>
</dbReference>
<comment type="similarity">
    <text evidence="1">Belongs to the membrane fusion protein (MFP) (TC 8.A.1) family.</text>
</comment>
<dbReference type="EMBL" id="CP010554">
    <property type="protein sequence ID" value="AJP47561.1"/>
    <property type="molecule type" value="Genomic_DNA"/>
</dbReference>
<dbReference type="AlphaFoldDB" id="A0A0C5JJR3"/>
<reference evidence="4 5" key="1">
    <citation type="journal article" date="2015" name="Genome Announc.">
        <title>Complete Genome Sequence of a Novel Bacterium within the Family Rhodocyclaceae That Degrades Polycyclic Aromatic Hydrocarbons.</title>
        <authorList>
            <person name="Singleton D.R."/>
            <person name="Dickey A.N."/>
            <person name="Scholl E.H."/>
            <person name="Wright F.A."/>
            <person name="Aitken M.D."/>
        </authorList>
    </citation>
    <scope>NUCLEOTIDE SEQUENCE [LARGE SCALE GENOMIC DNA]</scope>
    <source>
        <strain evidence="5">PG1-Ca6</strain>
    </source>
</reference>
<dbReference type="Pfam" id="PF25989">
    <property type="entry name" value="YknX_C"/>
    <property type="match status" value="1"/>
</dbReference>
<accession>A0A0C5JJR3</accession>
<keyword evidence="2" id="KW-0732">Signal</keyword>
<sequence>MMRRAMLILSLLLGASPVFAADAPSVLVETVALKEQPMTDTVSGYGVVSPDTRSLQTISLPRSGQVVSLLVSAGQVVKKGAPLLEFGTSADAAMSYQQARQTMDFAQGETARIEQLVGQQLATQSQLAAAKKGLADAEANLRALERIGAGQSVERVVAPFDGVVAAVQAARGDRLAAGAPLLQLARAGEQRVLLGVEPDDVIRIRPSMAVRVNPVFSAGLKMTGRVAQVFGMINPQTQLVDVLVEIPGDGLMPGTRVRAEIEVARQSLWVVPRSAILRDAHGAYLFQVAEGKARRINVQTGLEQEGMIAVQGSFDAKQQVVSLGNYELRDGMAVRRSRP</sequence>
<feature type="chain" id="PRO_5002178730" description="YknX-like C-terminal permuted SH3-like domain-containing protein" evidence="2">
    <location>
        <begin position="21"/>
        <end position="339"/>
    </location>
</feature>
<dbReference type="InterPro" id="IPR006143">
    <property type="entry name" value="RND_pump_MFP"/>
</dbReference>
<organism evidence="4 5">
    <name type="scientific">Rugosibacter aromaticivorans</name>
    <dbReference type="NCBI Taxonomy" id="1565605"/>
    <lineage>
        <taxon>Bacteria</taxon>
        <taxon>Pseudomonadati</taxon>
        <taxon>Pseudomonadota</taxon>
        <taxon>Betaproteobacteria</taxon>
        <taxon>Nitrosomonadales</taxon>
        <taxon>Sterolibacteriaceae</taxon>
        <taxon>Rugosibacter</taxon>
    </lineage>
</organism>
<evidence type="ECO:0000313" key="4">
    <source>
        <dbReference type="EMBL" id="AJP47561.1"/>
    </source>
</evidence>
<evidence type="ECO:0000259" key="3">
    <source>
        <dbReference type="Pfam" id="PF25989"/>
    </source>
</evidence>
<proteinExistence type="inferred from homology"/>
<dbReference type="InterPro" id="IPR058637">
    <property type="entry name" value="YknX-like_C"/>
</dbReference>
<evidence type="ECO:0000313" key="5">
    <source>
        <dbReference type="Proteomes" id="UP000061603"/>
    </source>
</evidence>
<dbReference type="Gene3D" id="2.40.50.100">
    <property type="match status" value="1"/>
</dbReference>